<keyword evidence="2" id="KW-1185">Reference proteome</keyword>
<dbReference type="Ensembl" id="ENSCINT00000028069.2">
    <property type="protein sequence ID" value="ENSCINP00000027823.2"/>
    <property type="gene ID" value="ENSCING00000015863.2"/>
</dbReference>
<evidence type="ECO:0000313" key="1">
    <source>
        <dbReference type="Ensembl" id="ENSCINP00000027823.2"/>
    </source>
</evidence>
<sequence length="55" mass="6234">NVCVRVCVWKWRNAEAGSSHTTAVTLTPGNLCFWWIARLFDTYSSHAADQASNKY</sequence>
<organism evidence="1 2">
    <name type="scientific">Ciona intestinalis</name>
    <name type="common">Transparent sea squirt</name>
    <name type="synonym">Ascidia intestinalis</name>
    <dbReference type="NCBI Taxonomy" id="7719"/>
    <lineage>
        <taxon>Eukaryota</taxon>
        <taxon>Metazoa</taxon>
        <taxon>Chordata</taxon>
        <taxon>Tunicata</taxon>
        <taxon>Ascidiacea</taxon>
        <taxon>Phlebobranchia</taxon>
        <taxon>Cionidae</taxon>
        <taxon>Ciona</taxon>
    </lineage>
</organism>
<dbReference type="InParanoid" id="F6ZJ04"/>
<reference evidence="2" key="1">
    <citation type="journal article" date="2002" name="Science">
        <title>The draft genome of Ciona intestinalis: insights into chordate and vertebrate origins.</title>
        <authorList>
            <person name="Dehal P."/>
            <person name="Satou Y."/>
            <person name="Campbell R.K."/>
            <person name="Chapman J."/>
            <person name="Degnan B."/>
            <person name="De Tomaso A."/>
            <person name="Davidson B."/>
            <person name="Di Gregorio A."/>
            <person name="Gelpke M."/>
            <person name="Goodstein D.M."/>
            <person name="Harafuji N."/>
            <person name="Hastings K.E."/>
            <person name="Ho I."/>
            <person name="Hotta K."/>
            <person name="Huang W."/>
            <person name="Kawashima T."/>
            <person name="Lemaire P."/>
            <person name="Martinez D."/>
            <person name="Meinertzhagen I.A."/>
            <person name="Necula S."/>
            <person name="Nonaka M."/>
            <person name="Putnam N."/>
            <person name="Rash S."/>
            <person name="Saiga H."/>
            <person name="Satake M."/>
            <person name="Terry A."/>
            <person name="Yamada L."/>
            <person name="Wang H.G."/>
            <person name="Awazu S."/>
            <person name="Azumi K."/>
            <person name="Boore J."/>
            <person name="Branno M."/>
            <person name="Chin-Bow S."/>
            <person name="DeSantis R."/>
            <person name="Doyle S."/>
            <person name="Francino P."/>
            <person name="Keys D.N."/>
            <person name="Haga S."/>
            <person name="Hayashi H."/>
            <person name="Hino K."/>
            <person name="Imai K.S."/>
            <person name="Inaba K."/>
            <person name="Kano S."/>
            <person name="Kobayashi K."/>
            <person name="Kobayashi M."/>
            <person name="Lee B.I."/>
            <person name="Makabe K.W."/>
            <person name="Manohar C."/>
            <person name="Matassi G."/>
            <person name="Medina M."/>
            <person name="Mochizuki Y."/>
            <person name="Mount S."/>
            <person name="Morishita T."/>
            <person name="Miura S."/>
            <person name="Nakayama A."/>
            <person name="Nishizaka S."/>
            <person name="Nomoto H."/>
            <person name="Ohta F."/>
            <person name="Oishi K."/>
            <person name="Rigoutsos I."/>
            <person name="Sano M."/>
            <person name="Sasaki A."/>
            <person name="Sasakura Y."/>
            <person name="Shoguchi E."/>
            <person name="Shin-i T."/>
            <person name="Spagnuolo A."/>
            <person name="Stainier D."/>
            <person name="Suzuki M.M."/>
            <person name="Tassy O."/>
            <person name="Takatori N."/>
            <person name="Tokuoka M."/>
            <person name="Yagi K."/>
            <person name="Yoshizaki F."/>
            <person name="Wada S."/>
            <person name="Zhang C."/>
            <person name="Hyatt P.D."/>
            <person name="Larimer F."/>
            <person name="Detter C."/>
            <person name="Doggett N."/>
            <person name="Glavina T."/>
            <person name="Hawkins T."/>
            <person name="Richardson P."/>
            <person name="Lucas S."/>
            <person name="Kohara Y."/>
            <person name="Levine M."/>
            <person name="Satoh N."/>
            <person name="Rokhsar D.S."/>
        </authorList>
    </citation>
    <scope>NUCLEOTIDE SEQUENCE [LARGE SCALE GENOMIC DNA]</scope>
</reference>
<dbReference type="AlphaFoldDB" id="F6ZJ04"/>
<dbReference type="HOGENOM" id="CLU_3037547_0_0_1"/>
<proteinExistence type="predicted"/>
<evidence type="ECO:0000313" key="2">
    <source>
        <dbReference type="Proteomes" id="UP000008144"/>
    </source>
</evidence>
<protein>
    <submittedName>
        <fullName evidence="1">Uncharacterized protein</fullName>
    </submittedName>
</protein>
<name>F6ZJ04_CIOIN</name>
<dbReference type="Proteomes" id="UP000008144">
    <property type="component" value="Unassembled WGS sequence"/>
</dbReference>
<reference evidence="1" key="2">
    <citation type="submission" date="2025-08" db="UniProtKB">
        <authorList>
            <consortium name="Ensembl"/>
        </authorList>
    </citation>
    <scope>IDENTIFICATION</scope>
</reference>
<reference evidence="1" key="3">
    <citation type="submission" date="2025-09" db="UniProtKB">
        <authorList>
            <consortium name="Ensembl"/>
        </authorList>
    </citation>
    <scope>IDENTIFICATION</scope>
</reference>
<accession>F6ZJ04</accession>